<dbReference type="RefSeq" id="WP_147236903.1">
    <property type="nucleotide sequence ID" value="NZ_VOQS01000005.1"/>
</dbReference>
<protein>
    <submittedName>
        <fullName evidence="2">Uncharacterized protein</fullName>
    </submittedName>
</protein>
<dbReference type="AlphaFoldDB" id="A0A5C6V242"/>
<feature type="compositionally biased region" description="Low complexity" evidence="1">
    <location>
        <begin position="158"/>
        <end position="170"/>
    </location>
</feature>
<feature type="region of interest" description="Disordered" evidence="1">
    <location>
        <begin position="158"/>
        <end position="187"/>
    </location>
</feature>
<gene>
    <name evidence="2" type="ORF">FRZ40_32165</name>
</gene>
<organism evidence="2 3">
    <name type="scientific">Paraburkholderia azotifigens</name>
    <dbReference type="NCBI Taxonomy" id="2057004"/>
    <lineage>
        <taxon>Bacteria</taxon>
        <taxon>Pseudomonadati</taxon>
        <taxon>Pseudomonadota</taxon>
        <taxon>Betaproteobacteria</taxon>
        <taxon>Burkholderiales</taxon>
        <taxon>Burkholderiaceae</taxon>
        <taxon>Paraburkholderia</taxon>
    </lineage>
</organism>
<evidence type="ECO:0000313" key="3">
    <source>
        <dbReference type="Proteomes" id="UP000321776"/>
    </source>
</evidence>
<dbReference type="Proteomes" id="UP000321776">
    <property type="component" value="Unassembled WGS sequence"/>
</dbReference>
<accession>A0A5C6V242</accession>
<proteinExistence type="predicted"/>
<reference evidence="2 3" key="1">
    <citation type="journal article" date="2018" name="Int. J. Syst. Evol. Microbiol.">
        <title>Paraburkholderia azotifigens sp. nov., a nitrogen-fixing bacterium isolated from paddy soil.</title>
        <authorList>
            <person name="Choi G.M."/>
            <person name="Im W.T."/>
        </authorList>
    </citation>
    <scope>NUCLEOTIDE SEQUENCE [LARGE SCALE GENOMIC DNA]</scope>
    <source>
        <strain evidence="2 3">NF 2-5-3</strain>
    </source>
</reference>
<evidence type="ECO:0000313" key="2">
    <source>
        <dbReference type="EMBL" id="TXC79084.1"/>
    </source>
</evidence>
<dbReference type="EMBL" id="VOQS01000005">
    <property type="protein sequence ID" value="TXC79084.1"/>
    <property type="molecule type" value="Genomic_DNA"/>
</dbReference>
<comment type="caution">
    <text evidence="2">The sequence shown here is derived from an EMBL/GenBank/DDBJ whole genome shotgun (WGS) entry which is preliminary data.</text>
</comment>
<evidence type="ECO:0000256" key="1">
    <source>
        <dbReference type="SAM" id="MobiDB-lite"/>
    </source>
</evidence>
<sequence>MKIPKTYAEWSVCLDVFEAGGNDDEAIEAMRAGSLSWTGGVAPLFARRTSETVDVRLKRIADGMSRALHLGGDATTLARAMLDARQKLVSVYQLAALPVFADELRESLQKQVAQYAETAQKALEDSAKHDRSGQLASTIRNSSLLHFRVSAAATEATGGGSQAAASRTSTNNNTSVATQQRRRNILT</sequence>
<name>A0A5C6V242_9BURK</name>